<evidence type="ECO:0000313" key="3">
    <source>
        <dbReference type="Proteomes" id="UP001066276"/>
    </source>
</evidence>
<organism evidence="2 3">
    <name type="scientific">Pleurodeles waltl</name>
    <name type="common">Iberian ribbed newt</name>
    <dbReference type="NCBI Taxonomy" id="8319"/>
    <lineage>
        <taxon>Eukaryota</taxon>
        <taxon>Metazoa</taxon>
        <taxon>Chordata</taxon>
        <taxon>Craniata</taxon>
        <taxon>Vertebrata</taxon>
        <taxon>Euteleostomi</taxon>
        <taxon>Amphibia</taxon>
        <taxon>Batrachia</taxon>
        <taxon>Caudata</taxon>
        <taxon>Salamandroidea</taxon>
        <taxon>Salamandridae</taxon>
        <taxon>Pleurodelinae</taxon>
        <taxon>Pleurodeles</taxon>
    </lineage>
</organism>
<dbReference type="Proteomes" id="UP001066276">
    <property type="component" value="Chromosome 9"/>
</dbReference>
<sequence length="283" mass="32671">MDAPLEHMIKTFSSDKKKIQKFCKQWYRDTKDYAQPWPKEGTFDEDIIEHTLTHIKSKYQKKKRMKREAILLIWRVFCDTKATIKLTVLERTATQIQKIDTEGVPEGTPPYSLHPIWPAAGYQDPVRVEFEEGETEVKEAEKSPCLLPTAQRAEYEQRRKEGAISRVQLTEEHAERLENVHSLRGQWTTGQIILKVGDTSVSTLRAAAGVWLMEETEKEENVERLQYDRYSEERGMETGAEATVEDWGDDSDTDEGAVGRGSGLYNFRPHPIRRLQLIAQDSE</sequence>
<dbReference type="AlphaFoldDB" id="A0AAV7MW12"/>
<name>A0AAV7MW12_PLEWA</name>
<comment type="caution">
    <text evidence="2">The sequence shown here is derived from an EMBL/GenBank/DDBJ whole genome shotgun (WGS) entry which is preliminary data.</text>
</comment>
<gene>
    <name evidence="2" type="ORF">NDU88_005356</name>
</gene>
<feature type="compositionally biased region" description="Acidic residues" evidence="1">
    <location>
        <begin position="243"/>
        <end position="255"/>
    </location>
</feature>
<protein>
    <submittedName>
        <fullName evidence="2">Uncharacterized protein</fullName>
    </submittedName>
</protein>
<accession>A0AAV7MW12</accession>
<evidence type="ECO:0000313" key="2">
    <source>
        <dbReference type="EMBL" id="KAJ1107971.1"/>
    </source>
</evidence>
<keyword evidence="3" id="KW-1185">Reference proteome</keyword>
<reference evidence="2" key="1">
    <citation type="journal article" date="2022" name="bioRxiv">
        <title>Sequencing and chromosome-scale assembly of the giantPleurodeles waltlgenome.</title>
        <authorList>
            <person name="Brown T."/>
            <person name="Elewa A."/>
            <person name="Iarovenko S."/>
            <person name="Subramanian E."/>
            <person name="Araus A.J."/>
            <person name="Petzold A."/>
            <person name="Susuki M."/>
            <person name="Suzuki K.-i.T."/>
            <person name="Hayashi T."/>
            <person name="Toyoda A."/>
            <person name="Oliveira C."/>
            <person name="Osipova E."/>
            <person name="Leigh N.D."/>
            <person name="Simon A."/>
            <person name="Yun M.H."/>
        </authorList>
    </citation>
    <scope>NUCLEOTIDE SEQUENCE</scope>
    <source>
        <strain evidence="2">20211129_DDA</strain>
        <tissue evidence="2">Liver</tissue>
    </source>
</reference>
<proteinExistence type="predicted"/>
<feature type="region of interest" description="Disordered" evidence="1">
    <location>
        <begin position="233"/>
        <end position="263"/>
    </location>
</feature>
<dbReference type="EMBL" id="JANPWB010000013">
    <property type="protein sequence ID" value="KAJ1107971.1"/>
    <property type="molecule type" value="Genomic_DNA"/>
</dbReference>
<evidence type="ECO:0000256" key="1">
    <source>
        <dbReference type="SAM" id="MobiDB-lite"/>
    </source>
</evidence>